<dbReference type="Pfam" id="PF00240">
    <property type="entry name" value="ubiquitin"/>
    <property type="match status" value="1"/>
</dbReference>
<evidence type="ECO:0000259" key="1">
    <source>
        <dbReference type="PROSITE" id="PS50053"/>
    </source>
</evidence>
<feature type="domain" description="Ubiquitin-like" evidence="1">
    <location>
        <begin position="54"/>
        <end position="143"/>
    </location>
</feature>
<dbReference type="Proteomes" id="UP000789901">
    <property type="component" value="Unassembled WGS sequence"/>
</dbReference>
<protein>
    <submittedName>
        <fullName evidence="2">45075_t:CDS:1</fullName>
    </submittedName>
</protein>
<gene>
    <name evidence="2" type="ORF">GMARGA_LOCUS31937</name>
</gene>
<evidence type="ECO:0000313" key="2">
    <source>
        <dbReference type="EMBL" id="CAG8834209.1"/>
    </source>
</evidence>
<comment type="caution">
    <text evidence="2">The sequence shown here is derived from an EMBL/GenBank/DDBJ whole genome shotgun (WGS) entry which is preliminary data.</text>
</comment>
<reference evidence="2 3" key="1">
    <citation type="submission" date="2021-06" db="EMBL/GenBank/DDBJ databases">
        <authorList>
            <person name="Kallberg Y."/>
            <person name="Tangrot J."/>
            <person name="Rosling A."/>
        </authorList>
    </citation>
    <scope>NUCLEOTIDE SEQUENCE [LARGE SCALE GENOMIC DNA]</scope>
    <source>
        <strain evidence="2 3">120-4 pot B 10/14</strain>
    </source>
</reference>
<organism evidence="2 3">
    <name type="scientific">Gigaspora margarita</name>
    <dbReference type="NCBI Taxonomy" id="4874"/>
    <lineage>
        <taxon>Eukaryota</taxon>
        <taxon>Fungi</taxon>
        <taxon>Fungi incertae sedis</taxon>
        <taxon>Mucoromycota</taxon>
        <taxon>Glomeromycotina</taxon>
        <taxon>Glomeromycetes</taxon>
        <taxon>Diversisporales</taxon>
        <taxon>Gigasporaceae</taxon>
        <taxon>Gigaspora</taxon>
    </lineage>
</organism>
<dbReference type="InterPro" id="IPR050158">
    <property type="entry name" value="Ubiquitin_ubiquitin-like"/>
</dbReference>
<evidence type="ECO:0000313" key="3">
    <source>
        <dbReference type="Proteomes" id="UP000789901"/>
    </source>
</evidence>
<dbReference type="InterPro" id="IPR029071">
    <property type="entry name" value="Ubiquitin-like_domsf"/>
</dbReference>
<dbReference type="Gene3D" id="3.10.20.90">
    <property type="entry name" value="Phosphatidylinositol 3-kinase Catalytic Subunit, Chain A, domain 1"/>
    <property type="match status" value="2"/>
</dbReference>
<accession>A0ABN7WL56</accession>
<dbReference type="PROSITE" id="PS50053">
    <property type="entry name" value="UBIQUITIN_2"/>
    <property type="match status" value="1"/>
</dbReference>
<sequence>MQIFVQTPTDKTIELNVLPSDTVKELKQKSRTEISVLFMVLSFKENGCTCCCYIQILFKIPTGEILELDALPSDIILGLNRLSNVGIKNGSTLCCFITIFVKNLVDQQRMIFACQQLEDHRKLTDYGVRDDSNLQCVLKLRSSPHKK</sequence>
<dbReference type="InterPro" id="IPR000626">
    <property type="entry name" value="Ubiquitin-like_dom"/>
</dbReference>
<name>A0ABN7WL56_GIGMA</name>
<keyword evidence="3" id="KW-1185">Reference proteome</keyword>
<proteinExistence type="predicted"/>
<dbReference type="PANTHER" id="PTHR10666">
    <property type="entry name" value="UBIQUITIN"/>
    <property type="match status" value="1"/>
</dbReference>
<dbReference type="EMBL" id="CAJVQB010048869">
    <property type="protein sequence ID" value="CAG8834209.1"/>
    <property type="molecule type" value="Genomic_DNA"/>
</dbReference>
<dbReference type="SUPFAM" id="SSF54236">
    <property type="entry name" value="Ubiquitin-like"/>
    <property type="match status" value="2"/>
</dbReference>